<feature type="coiled-coil region" evidence="1">
    <location>
        <begin position="91"/>
        <end position="118"/>
    </location>
</feature>
<dbReference type="InterPro" id="IPR008503">
    <property type="entry name" value="Asp_endopeptidase"/>
</dbReference>
<evidence type="ECO:0000313" key="4">
    <source>
        <dbReference type="EMBL" id="MBB3102725.1"/>
    </source>
</evidence>
<dbReference type="PROSITE" id="PS51257">
    <property type="entry name" value="PROKAR_LIPOPROTEIN"/>
    <property type="match status" value="1"/>
</dbReference>
<feature type="domain" description="Retropepsin-like aspartic endopeptidase" evidence="3">
    <location>
        <begin position="27"/>
        <end position="173"/>
    </location>
</feature>
<accession>A0A839T458</accession>
<keyword evidence="5" id="KW-1185">Reference proteome</keyword>
<evidence type="ECO:0000313" key="5">
    <source>
        <dbReference type="Proteomes" id="UP000549250"/>
    </source>
</evidence>
<dbReference type="RefSeq" id="WP_183165711.1">
    <property type="nucleotide sequence ID" value="NZ_JACHXI010000004.1"/>
</dbReference>
<dbReference type="Gene3D" id="2.40.70.10">
    <property type="entry name" value="Acid Proteases"/>
    <property type="match status" value="1"/>
</dbReference>
<keyword evidence="1" id="KW-0175">Coiled coil</keyword>
<feature type="chain" id="PRO_5032992365" description="Retropepsin-like aspartic endopeptidase domain-containing protein" evidence="2">
    <location>
        <begin position="21"/>
        <end position="176"/>
    </location>
</feature>
<dbReference type="EMBL" id="JACHXI010000004">
    <property type="protein sequence ID" value="MBB3102725.1"/>
    <property type="molecule type" value="Genomic_DNA"/>
</dbReference>
<dbReference type="Pfam" id="PF05618">
    <property type="entry name" value="Zn_protease"/>
    <property type="match status" value="1"/>
</dbReference>
<dbReference type="PANTHER" id="PTHR38037">
    <property type="entry name" value="ZN_PROTEASE DOMAIN-CONTAINING PROTEIN"/>
    <property type="match status" value="1"/>
</dbReference>
<evidence type="ECO:0000259" key="3">
    <source>
        <dbReference type="Pfam" id="PF05618"/>
    </source>
</evidence>
<dbReference type="Proteomes" id="UP000549250">
    <property type="component" value="Unassembled WGS sequence"/>
</dbReference>
<proteinExistence type="predicted"/>
<comment type="caution">
    <text evidence="4">The sequence shown here is derived from an EMBL/GenBank/DDBJ whole genome shotgun (WGS) entry which is preliminary data.</text>
</comment>
<sequence length="176" mass="20085">MSRVLPSLGLLALLSCSVFAAEPEPTIYGRYEYIHLDELGKTLRAKMDTGAMTASLSARDIKRFERDGEKWVRFRLAMDGADDTLYEHRLVRVSRIKARNEEQDVDDEEEERSQNSAKRPVIEMQLCIGDHQRMIEVNLADRSHFRYPLLIGAQAIDKLDGAIDPSRKYTAGRPDC</sequence>
<protein>
    <recommendedName>
        <fullName evidence="3">Retropepsin-like aspartic endopeptidase domain-containing protein</fullName>
    </recommendedName>
</protein>
<reference evidence="4 5" key="1">
    <citation type="submission" date="2020-08" db="EMBL/GenBank/DDBJ databases">
        <title>Genomic Encyclopedia of Type Strains, Phase III (KMG-III): the genomes of soil and plant-associated and newly described type strains.</title>
        <authorList>
            <person name="Whitman W."/>
        </authorList>
    </citation>
    <scope>NUCLEOTIDE SEQUENCE [LARGE SCALE GENOMIC DNA]</scope>
    <source>
        <strain evidence="4 5">CECT 4462</strain>
    </source>
</reference>
<keyword evidence="2" id="KW-0732">Signal</keyword>
<dbReference type="PANTHER" id="PTHR38037:SF2">
    <property type="entry name" value="ATP-DEPENDENT ZINC PROTEASE DOMAIN-CONTAINING PROTEIN-RELATED"/>
    <property type="match status" value="1"/>
</dbReference>
<evidence type="ECO:0000256" key="2">
    <source>
        <dbReference type="SAM" id="SignalP"/>
    </source>
</evidence>
<evidence type="ECO:0000256" key="1">
    <source>
        <dbReference type="SAM" id="Coils"/>
    </source>
</evidence>
<dbReference type="InterPro" id="IPR021109">
    <property type="entry name" value="Peptidase_aspartic_dom_sf"/>
</dbReference>
<gene>
    <name evidence="4" type="ORF">FHR87_001113</name>
</gene>
<feature type="signal peptide" evidence="2">
    <location>
        <begin position="1"/>
        <end position="20"/>
    </location>
</feature>
<name>A0A839T458_AZOMA</name>
<dbReference type="AlphaFoldDB" id="A0A839T458"/>
<dbReference type="SUPFAM" id="SSF50630">
    <property type="entry name" value="Acid proteases"/>
    <property type="match status" value="1"/>
</dbReference>
<organism evidence="4 5">
    <name type="scientific">Azomonas macrocytogenes</name>
    <name type="common">Azotobacter macrocytogenes</name>
    <dbReference type="NCBI Taxonomy" id="69962"/>
    <lineage>
        <taxon>Bacteria</taxon>
        <taxon>Pseudomonadati</taxon>
        <taxon>Pseudomonadota</taxon>
        <taxon>Gammaproteobacteria</taxon>
        <taxon>Pseudomonadales</taxon>
        <taxon>Pseudomonadaceae</taxon>
        <taxon>Azomonas</taxon>
    </lineage>
</organism>